<comment type="catalytic activity">
    <reaction evidence="1">
        <text>ATP + protein L-histidine = ADP + protein N-phospho-L-histidine.</text>
        <dbReference type="EC" id="2.7.13.3"/>
    </reaction>
</comment>
<keyword evidence="9" id="KW-0067">ATP-binding</keyword>
<organism evidence="15 16">
    <name type="scientific">Sulfurospirillum tamanense</name>
    <dbReference type="NCBI Taxonomy" id="2813362"/>
    <lineage>
        <taxon>Bacteria</taxon>
        <taxon>Pseudomonadati</taxon>
        <taxon>Campylobacterota</taxon>
        <taxon>Epsilonproteobacteria</taxon>
        <taxon>Campylobacterales</taxon>
        <taxon>Sulfurospirillaceae</taxon>
        <taxon>Sulfurospirillum</taxon>
    </lineage>
</organism>
<evidence type="ECO:0000256" key="10">
    <source>
        <dbReference type="ARBA" id="ARBA00022989"/>
    </source>
</evidence>
<dbReference type="SMART" id="SM00388">
    <property type="entry name" value="HisKA"/>
    <property type="match status" value="1"/>
</dbReference>
<dbReference type="InterPro" id="IPR004358">
    <property type="entry name" value="Sig_transdc_His_kin-like_C"/>
</dbReference>
<evidence type="ECO:0000256" key="9">
    <source>
        <dbReference type="ARBA" id="ARBA00022840"/>
    </source>
</evidence>
<dbReference type="CDD" id="cd00082">
    <property type="entry name" value="HisKA"/>
    <property type="match status" value="1"/>
</dbReference>
<comment type="subcellular location">
    <subcellularLocation>
        <location evidence="2">Membrane</location>
        <topology evidence="2">Multi-pass membrane protein</topology>
    </subcellularLocation>
</comment>
<dbReference type="Gene3D" id="1.20.120.620">
    <property type="entry name" value="Backbone structure of the membrane domain of e. Coli histidine kinase receptor kdpd"/>
    <property type="match status" value="1"/>
</dbReference>
<evidence type="ECO:0000256" key="3">
    <source>
        <dbReference type="ARBA" id="ARBA00012438"/>
    </source>
</evidence>
<keyword evidence="4" id="KW-0597">Phosphoprotein</keyword>
<evidence type="ECO:0000256" key="4">
    <source>
        <dbReference type="ARBA" id="ARBA00022553"/>
    </source>
</evidence>
<reference evidence="15" key="2">
    <citation type="submission" date="2021-02" db="EMBL/GenBank/DDBJ databases">
        <authorList>
            <person name="Merkel A.Y."/>
        </authorList>
    </citation>
    <scope>NUCLEOTIDE SEQUENCE</scope>
    <source>
        <strain evidence="15">T05b</strain>
    </source>
</reference>
<dbReference type="Gene3D" id="1.10.287.130">
    <property type="match status" value="1"/>
</dbReference>
<evidence type="ECO:0000256" key="1">
    <source>
        <dbReference type="ARBA" id="ARBA00000085"/>
    </source>
</evidence>
<dbReference type="InterPro" id="IPR003661">
    <property type="entry name" value="HisK_dim/P_dom"/>
</dbReference>
<evidence type="ECO:0000256" key="7">
    <source>
        <dbReference type="ARBA" id="ARBA00022741"/>
    </source>
</evidence>
<evidence type="ECO:0000256" key="2">
    <source>
        <dbReference type="ARBA" id="ARBA00004141"/>
    </source>
</evidence>
<keyword evidence="11" id="KW-0902">Two-component regulatory system</keyword>
<proteinExistence type="predicted"/>
<evidence type="ECO:0000313" key="15">
    <source>
        <dbReference type="EMBL" id="MBN2963720.1"/>
    </source>
</evidence>
<dbReference type="SUPFAM" id="SSF55874">
    <property type="entry name" value="ATPase domain of HSP90 chaperone/DNA topoisomerase II/histidine kinase"/>
    <property type="match status" value="1"/>
</dbReference>
<evidence type="ECO:0000256" key="5">
    <source>
        <dbReference type="ARBA" id="ARBA00022679"/>
    </source>
</evidence>
<dbReference type="Gene3D" id="3.30.565.10">
    <property type="entry name" value="Histidine kinase-like ATPase, C-terminal domain"/>
    <property type="match status" value="1"/>
</dbReference>
<dbReference type="CDD" id="cd00075">
    <property type="entry name" value="HATPase"/>
    <property type="match status" value="1"/>
</dbReference>
<feature type="transmembrane region" description="Helical" evidence="13">
    <location>
        <begin position="28"/>
        <end position="46"/>
    </location>
</feature>
<dbReference type="InterPro" id="IPR025201">
    <property type="entry name" value="KdpD_TM"/>
</dbReference>
<dbReference type="InterPro" id="IPR036890">
    <property type="entry name" value="HATPase_C_sf"/>
</dbReference>
<dbReference type="RefSeq" id="WP_205458162.1">
    <property type="nucleotide sequence ID" value="NZ_JAFHKK010000004.1"/>
</dbReference>
<evidence type="ECO:0000256" key="6">
    <source>
        <dbReference type="ARBA" id="ARBA00022692"/>
    </source>
</evidence>
<comment type="caution">
    <text evidence="15">The sequence shown here is derived from an EMBL/GenBank/DDBJ whole genome shotgun (WGS) entry which is preliminary data.</text>
</comment>
<dbReference type="PROSITE" id="PS50109">
    <property type="entry name" value="HIS_KIN"/>
    <property type="match status" value="1"/>
</dbReference>
<keyword evidence="16" id="KW-1185">Reference proteome</keyword>
<evidence type="ECO:0000256" key="13">
    <source>
        <dbReference type="SAM" id="Phobius"/>
    </source>
</evidence>
<dbReference type="Proteomes" id="UP000703590">
    <property type="component" value="Unassembled WGS sequence"/>
</dbReference>
<name>A0ABS2WQD0_9BACT</name>
<keyword evidence="6 13" id="KW-0812">Transmembrane</keyword>
<dbReference type="InterPro" id="IPR036097">
    <property type="entry name" value="HisK_dim/P_sf"/>
</dbReference>
<dbReference type="Pfam" id="PF13493">
    <property type="entry name" value="DUF4118"/>
    <property type="match status" value="1"/>
</dbReference>
<feature type="transmembrane region" description="Helical" evidence="13">
    <location>
        <begin position="79"/>
        <end position="98"/>
    </location>
</feature>
<dbReference type="SUPFAM" id="SSF47384">
    <property type="entry name" value="Homodimeric domain of signal transducing histidine kinase"/>
    <property type="match status" value="1"/>
</dbReference>
<protein>
    <recommendedName>
        <fullName evidence="3">histidine kinase</fullName>
        <ecNumber evidence="3">2.7.13.3</ecNumber>
    </recommendedName>
</protein>
<dbReference type="InterPro" id="IPR003594">
    <property type="entry name" value="HATPase_dom"/>
</dbReference>
<keyword evidence="5" id="KW-0808">Transferase</keyword>
<dbReference type="Pfam" id="PF00512">
    <property type="entry name" value="HisKA"/>
    <property type="match status" value="1"/>
</dbReference>
<feature type="transmembrane region" description="Helical" evidence="13">
    <location>
        <begin position="5"/>
        <end position="22"/>
    </location>
</feature>
<dbReference type="SMART" id="SM00387">
    <property type="entry name" value="HATPase_c"/>
    <property type="match status" value="1"/>
</dbReference>
<dbReference type="PANTHER" id="PTHR45569:SF1">
    <property type="entry name" value="SENSOR PROTEIN KDPD"/>
    <property type="match status" value="1"/>
</dbReference>
<sequence length="334" mass="37986">MSRHYLIFIIVLGCVTLFSHLFRSYLELINIALLHLIPVLVVALRAKIIATCLASLVVVILFNILYVPPLFSFTVYDFFHIWTFLIFFIVGGLVTFQAKKIQSSKIKEILLNALSHDLKTPLSSILGNTTLLLEQSKLPADAQQEILEEIRASGEQMNRLVASLLDNARLQEGESALRMDWCDLEDSLGVALQEFRHKEEELKLSVPHDLPLYWGDQGLLVRLFVNLLDNAFKYSTPNQAIHIKISHTPSAFYIRFFNRSSPIAIDEIENIFDIFQRLETDADIKGNGIGLFICKKIAQAHKGKIEAFPQKEGISFYITLPILKHPPHLFKETV</sequence>
<reference evidence="15" key="1">
    <citation type="submission" date="2021-02" db="EMBL/GenBank/DDBJ databases">
        <title>Sulfurospirillum tamanensis sp. nov.</title>
        <authorList>
            <person name="Frolova A."/>
            <person name="Merkel A."/>
            <person name="Slobodkin A."/>
        </authorList>
    </citation>
    <scope>NUCLEOTIDE SEQUENCE</scope>
    <source>
        <strain evidence="15">T05b</strain>
    </source>
</reference>
<dbReference type="PRINTS" id="PR00344">
    <property type="entry name" value="BCTRLSENSOR"/>
</dbReference>
<dbReference type="PANTHER" id="PTHR45569">
    <property type="entry name" value="SENSOR PROTEIN KDPD"/>
    <property type="match status" value="1"/>
</dbReference>
<feature type="transmembrane region" description="Helical" evidence="13">
    <location>
        <begin position="53"/>
        <end position="73"/>
    </location>
</feature>
<keyword evidence="10 13" id="KW-1133">Transmembrane helix</keyword>
<evidence type="ECO:0000256" key="11">
    <source>
        <dbReference type="ARBA" id="ARBA00023012"/>
    </source>
</evidence>
<gene>
    <name evidence="15" type="ORF">JWV37_02915</name>
</gene>
<dbReference type="InterPro" id="IPR005467">
    <property type="entry name" value="His_kinase_dom"/>
</dbReference>
<dbReference type="EMBL" id="JAFHKK010000004">
    <property type="protein sequence ID" value="MBN2963720.1"/>
    <property type="molecule type" value="Genomic_DNA"/>
</dbReference>
<dbReference type="Pfam" id="PF02518">
    <property type="entry name" value="HATPase_c"/>
    <property type="match status" value="1"/>
</dbReference>
<dbReference type="InterPro" id="IPR052023">
    <property type="entry name" value="Histidine_kinase_KdpD"/>
</dbReference>
<dbReference type="InterPro" id="IPR038318">
    <property type="entry name" value="KdpD_sf"/>
</dbReference>
<keyword evidence="8" id="KW-0418">Kinase</keyword>
<evidence type="ECO:0000256" key="8">
    <source>
        <dbReference type="ARBA" id="ARBA00022777"/>
    </source>
</evidence>
<keyword evidence="12 13" id="KW-0472">Membrane</keyword>
<evidence type="ECO:0000313" key="16">
    <source>
        <dbReference type="Proteomes" id="UP000703590"/>
    </source>
</evidence>
<keyword evidence="7" id="KW-0547">Nucleotide-binding</keyword>
<feature type="domain" description="Histidine kinase" evidence="14">
    <location>
        <begin position="113"/>
        <end position="324"/>
    </location>
</feature>
<evidence type="ECO:0000259" key="14">
    <source>
        <dbReference type="PROSITE" id="PS50109"/>
    </source>
</evidence>
<evidence type="ECO:0000256" key="12">
    <source>
        <dbReference type="ARBA" id="ARBA00023136"/>
    </source>
</evidence>
<accession>A0ABS2WQD0</accession>
<dbReference type="EC" id="2.7.13.3" evidence="3"/>